<dbReference type="PANTHER" id="PTHR42920">
    <property type="entry name" value="OS03G0707200 PROTEIN-RELATED"/>
    <property type="match status" value="1"/>
</dbReference>
<dbReference type="GO" id="GO:0005886">
    <property type="term" value="C:plasma membrane"/>
    <property type="evidence" value="ECO:0007669"/>
    <property type="project" value="UniProtKB-SubCell"/>
</dbReference>
<dbReference type="InterPro" id="IPR037185">
    <property type="entry name" value="EmrE-like"/>
</dbReference>
<feature type="transmembrane region" description="Helical" evidence="7">
    <location>
        <begin position="148"/>
        <end position="167"/>
    </location>
</feature>
<evidence type="ECO:0000256" key="5">
    <source>
        <dbReference type="ARBA" id="ARBA00022989"/>
    </source>
</evidence>
<dbReference type="RefSeq" id="WP_273615019.1">
    <property type="nucleotide sequence ID" value="NZ_CP117416.1"/>
</dbReference>
<keyword evidence="6 7" id="KW-0472">Membrane</keyword>
<protein>
    <submittedName>
        <fullName evidence="9">DMT family transporter</fullName>
    </submittedName>
</protein>
<dbReference type="PANTHER" id="PTHR42920:SF5">
    <property type="entry name" value="EAMA DOMAIN-CONTAINING PROTEIN"/>
    <property type="match status" value="1"/>
</dbReference>
<organism evidence="9 10">
    <name type="scientific">Paenibacillus kyungheensis</name>
    <dbReference type="NCBI Taxonomy" id="1452732"/>
    <lineage>
        <taxon>Bacteria</taxon>
        <taxon>Bacillati</taxon>
        <taxon>Bacillota</taxon>
        <taxon>Bacilli</taxon>
        <taxon>Bacillales</taxon>
        <taxon>Paenibacillaceae</taxon>
        <taxon>Paenibacillus</taxon>
    </lineage>
</organism>
<feature type="transmembrane region" description="Helical" evidence="7">
    <location>
        <begin position="65"/>
        <end position="85"/>
    </location>
</feature>
<evidence type="ECO:0000256" key="2">
    <source>
        <dbReference type="ARBA" id="ARBA00007362"/>
    </source>
</evidence>
<feature type="transmembrane region" description="Helical" evidence="7">
    <location>
        <begin position="34"/>
        <end position="53"/>
    </location>
</feature>
<feature type="transmembrane region" description="Helical" evidence="7">
    <location>
        <begin position="174"/>
        <end position="195"/>
    </location>
</feature>
<accession>A0AAX3M3F9</accession>
<keyword evidence="3" id="KW-1003">Cell membrane</keyword>
<keyword evidence="10" id="KW-1185">Reference proteome</keyword>
<feature type="transmembrane region" description="Helical" evidence="7">
    <location>
        <begin position="91"/>
        <end position="112"/>
    </location>
</feature>
<feature type="transmembrane region" description="Helical" evidence="7">
    <location>
        <begin position="124"/>
        <end position="142"/>
    </location>
</feature>
<proteinExistence type="inferred from homology"/>
<dbReference type="SUPFAM" id="SSF103481">
    <property type="entry name" value="Multidrug resistance efflux transporter EmrE"/>
    <property type="match status" value="2"/>
</dbReference>
<gene>
    <name evidence="9" type="ORF">PQ456_04285</name>
</gene>
<dbReference type="KEGG" id="pka:PQ456_04285"/>
<reference evidence="9 10" key="1">
    <citation type="submission" date="2023-02" db="EMBL/GenBank/DDBJ databases">
        <title>Genome sequence of Paenibacillus kyungheensis KACC 18744.</title>
        <authorList>
            <person name="Kim S."/>
            <person name="Heo J."/>
            <person name="Kwon S.-W."/>
        </authorList>
    </citation>
    <scope>NUCLEOTIDE SEQUENCE [LARGE SCALE GENOMIC DNA]</scope>
    <source>
        <strain evidence="9 10">KACC 18744</strain>
    </source>
</reference>
<evidence type="ECO:0000256" key="6">
    <source>
        <dbReference type="ARBA" id="ARBA00023136"/>
    </source>
</evidence>
<dbReference type="EMBL" id="CP117416">
    <property type="protein sequence ID" value="WCT56749.1"/>
    <property type="molecule type" value="Genomic_DNA"/>
</dbReference>
<comment type="subcellular location">
    <subcellularLocation>
        <location evidence="1">Cell membrane</location>
        <topology evidence="1">Multi-pass membrane protein</topology>
    </subcellularLocation>
</comment>
<dbReference type="AlphaFoldDB" id="A0AAX3M3F9"/>
<dbReference type="Proteomes" id="UP001220509">
    <property type="component" value="Chromosome"/>
</dbReference>
<sequence length="320" mass="35358">MKQSRADLLILLVTLCWGSSYLFMKMGLGSLSEYNLIALRFGLAFILTGILFFNHLRRIDWTTLGYSALIGLALFAVFVFIMFGLKTTTTSNAGFLVSLTVIFVPLIHFIVFKKKLRMTQTAGVLLAIVGIGLLTLSGPLGIHSGDLLCILASICYAVYILLTSAAAKIVRSTLNLGICQLGFAGLYGLIFSFIFESPHLPYTLNGWIAVLALSVVCSAFGFIIQPVAQKYTTPTRTGLIFCMEPVFAALFAFLFEHEVLSIQGYIGAGVVLLGVVVSEWTWRPYWKTKKKHNIERLPQAIQQTDTHHPELTKKEPVHLS</sequence>
<evidence type="ECO:0000256" key="7">
    <source>
        <dbReference type="SAM" id="Phobius"/>
    </source>
</evidence>
<name>A0AAX3M3F9_9BACL</name>
<evidence type="ECO:0000256" key="3">
    <source>
        <dbReference type="ARBA" id="ARBA00022475"/>
    </source>
</evidence>
<dbReference type="InterPro" id="IPR051258">
    <property type="entry name" value="Diverse_Substrate_Transporter"/>
</dbReference>
<keyword evidence="4 7" id="KW-0812">Transmembrane</keyword>
<feature type="domain" description="EamA" evidence="8">
    <location>
        <begin position="144"/>
        <end position="277"/>
    </location>
</feature>
<feature type="domain" description="EamA" evidence="8">
    <location>
        <begin position="6"/>
        <end position="135"/>
    </location>
</feature>
<feature type="transmembrane region" description="Helical" evidence="7">
    <location>
        <begin position="237"/>
        <end position="255"/>
    </location>
</feature>
<evidence type="ECO:0000313" key="10">
    <source>
        <dbReference type="Proteomes" id="UP001220509"/>
    </source>
</evidence>
<dbReference type="InterPro" id="IPR000620">
    <property type="entry name" value="EamA_dom"/>
</dbReference>
<evidence type="ECO:0000259" key="8">
    <source>
        <dbReference type="Pfam" id="PF00892"/>
    </source>
</evidence>
<dbReference type="Pfam" id="PF00892">
    <property type="entry name" value="EamA"/>
    <property type="match status" value="2"/>
</dbReference>
<feature type="transmembrane region" description="Helical" evidence="7">
    <location>
        <begin position="207"/>
        <end position="225"/>
    </location>
</feature>
<comment type="similarity">
    <text evidence="2">Belongs to the EamA transporter family.</text>
</comment>
<feature type="transmembrane region" description="Helical" evidence="7">
    <location>
        <begin position="261"/>
        <end position="282"/>
    </location>
</feature>
<keyword evidence="5 7" id="KW-1133">Transmembrane helix</keyword>
<evidence type="ECO:0000313" key="9">
    <source>
        <dbReference type="EMBL" id="WCT56749.1"/>
    </source>
</evidence>
<evidence type="ECO:0000256" key="1">
    <source>
        <dbReference type="ARBA" id="ARBA00004651"/>
    </source>
</evidence>
<evidence type="ECO:0000256" key="4">
    <source>
        <dbReference type="ARBA" id="ARBA00022692"/>
    </source>
</evidence>